<dbReference type="AlphaFoldDB" id="A0A6G1K595"/>
<sequence length="382" mass="42187">MDPTMDPNITPVMAPPQGQVSDFNAPMTYVQKKFIVVGFATFGAATVTLLLRLWTRVRMLKAPWWDDIALILSWMASLCFIIIGIYWMEGGFGHHMWNVSVTMLQTYVRLSTAVVTVYCWGPMLSKFSILLLLHRINPDKKFRLAIYSIMFTIFTYTIATTIIVAASCKPSNPAKTKCLNDLAVAQAALNIASDGAVILLPIPMVIKLQVPALQKLSVCLVITVASFVVVCSAVRLYLIQSLNTKTDSTWEYASTCIWATIELNVGVICNSVVALKPMIQKAFGSLVSFSSNAHPSHRTPIGYSGKSRDRVPSWPLQSMDGRDEGDRSAIAFSAAPIEQGKSSSNIHVTNTTTVGSTEISSMEDNYHGREYDTESQRRIIKD</sequence>
<feature type="compositionally biased region" description="Basic and acidic residues" evidence="6">
    <location>
        <begin position="364"/>
        <end position="382"/>
    </location>
</feature>
<feature type="region of interest" description="Disordered" evidence="6">
    <location>
        <begin position="341"/>
        <end position="382"/>
    </location>
</feature>
<dbReference type="EMBL" id="MU005773">
    <property type="protein sequence ID" value="KAF2707632.1"/>
    <property type="molecule type" value="Genomic_DNA"/>
</dbReference>
<dbReference type="PANTHER" id="PTHR33048">
    <property type="entry name" value="PTH11-LIKE INTEGRAL MEMBRANE PROTEIN (AFU_ORTHOLOGUE AFUA_5G11245)"/>
    <property type="match status" value="1"/>
</dbReference>
<dbReference type="OrthoDB" id="444631at2759"/>
<dbReference type="PANTHER" id="PTHR33048:SF47">
    <property type="entry name" value="INTEGRAL MEMBRANE PROTEIN-RELATED"/>
    <property type="match status" value="1"/>
</dbReference>
<keyword evidence="2 7" id="KW-0812">Transmembrane</keyword>
<evidence type="ECO:0000256" key="1">
    <source>
        <dbReference type="ARBA" id="ARBA00004141"/>
    </source>
</evidence>
<comment type="similarity">
    <text evidence="5">Belongs to the SAT4 family.</text>
</comment>
<dbReference type="InterPro" id="IPR052337">
    <property type="entry name" value="SAT4-like"/>
</dbReference>
<gene>
    <name evidence="9" type="ORF">K504DRAFT_535270</name>
</gene>
<dbReference type="Proteomes" id="UP000799428">
    <property type="component" value="Unassembled WGS sequence"/>
</dbReference>
<organism evidence="9 10">
    <name type="scientific">Pleomassaria siparia CBS 279.74</name>
    <dbReference type="NCBI Taxonomy" id="1314801"/>
    <lineage>
        <taxon>Eukaryota</taxon>
        <taxon>Fungi</taxon>
        <taxon>Dikarya</taxon>
        <taxon>Ascomycota</taxon>
        <taxon>Pezizomycotina</taxon>
        <taxon>Dothideomycetes</taxon>
        <taxon>Pleosporomycetidae</taxon>
        <taxon>Pleosporales</taxon>
        <taxon>Pleomassariaceae</taxon>
        <taxon>Pleomassaria</taxon>
    </lineage>
</organism>
<evidence type="ECO:0000256" key="5">
    <source>
        <dbReference type="ARBA" id="ARBA00038359"/>
    </source>
</evidence>
<accession>A0A6G1K595</accession>
<keyword evidence="4 7" id="KW-0472">Membrane</keyword>
<name>A0A6G1K595_9PLEO</name>
<dbReference type="GO" id="GO:0016020">
    <property type="term" value="C:membrane"/>
    <property type="evidence" value="ECO:0007669"/>
    <property type="project" value="UniProtKB-SubCell"/>
</dbReference>
<feature type="transmembrane region" description="Helical" evidence="7">
    <location>
        <begin position="107"/>
        <end position="132"/>
    </location>
</feature>
<evidence type="ECO:0000256" key="4">
    <source>
        <dbReference type="ARBA" id="ARBA00023136"/>
    </source>
</evidence>
<proteinExistence type="inferred from homology"/>
<feature type="transmembrane region" description="Helical" evidence="7">
    <location>
        <begin position="34"/>
        <end position="55"/>
    </location>
</feature>
<feature type="transmembrane region" description="Helical" evidence="7">
    <location>
        <begin position="187"/>
        <end position="206"/>
    </location>
</feature>
<evidence type="ECO:0000256" key="7">
    <source>
        <dbReference type="SAM" id="Phobius"/>
    </source>
</evidence>
<evidence type="ECO:0000256" key="3">
    <source>
        <dbReference type="ARBA" id="ARBA00022989"/>
    </source>
</evidence>
<keyword evidence="3 7" id="KW-1133">Transmembrane helix</keyword>
<feature type="compositionally biased region" description="Polar residues" evidence="6">
    <location>
        <begin position="341"/>
        <end position="363"/>
    </location>
</feature>
<feature type="transmembrane region" description="Helical" evidence="7">
    <location>
        <begin position="144"/>
        <end position="167"/>
    </location>
</feature>
<evidence type="ECO:0000313" key="10">
    <source>
        <dbReference type="Proteomes" id="UP000799428"/>
    </source>
</evidence>
<reference evidence="9" key="1">
    <citation type="journal article" date="2020" name="Stud. Mycol.">
        <title>101 Dothideomycetes genomes: a test case for predicting lifestyles and emergence of pathogens.</title>
        <authorList>
            <person name="Haridas S."/>
            <person name="Albert R."/>
            <person name="Binder M."/>
            <person name="Bloem J."/>
            <person name="Labutti K."/>
            <person name="Salamov A."/>
            <person name="Andreopoulos B."/>
            <person name="Baker S."/>
            <person name="Barry K."/>
            <person name="Bills G."/>
            <person name="Bluhm B."/>
            <person name="Cannon C."/>
            <person name="Castanera R."/>
            <person name="Culley D."/>
            <person name="Daum C."/>
            <person name="Ezra D."/>
            <person name="Gonzalez J."/>
            <person name="Henrissat B."/>
            <person name="Kuo A."/>
            <person name="Liang C."/>
            <person name="Lipzen A."/>
            <person name="Lutzoni F."/>
            <person name="Magnuson J."/>
            <person name="Mondo S."/>
            <person name="Nolan M."/>
            <person name="Ohm R."/>
            <person name="Pangilinan J."/>
            <person name="Park H.-J."/>
            <person name="Ramirez L."/>
            <person name="Alfaro M."/>
            <person name="Sun H."/>
            <person name="Tritt A."/>
            <person name="Yoshinaga Y."/>
            <person name="Zwiers L.-H."/>
            <person name="Turgeon B."/>
            <person name="Goodwin S."/>
            <person name="Spatafora J."/>
            <person name="Crous P."/>
            <person name="Grigoriev I."/>
        </authorList>
    </citation>
    <scope>NUCLEOTIDE SEQUENCE</scope>
    <source>
        <strain evidence="9">CBS 279.74</strain>
    </source>
</reference>
<evidence type="ECO:0000256" key="2">
    <source>
        <dbReference type="ARBA" id="ARBA00022692"/>
    </source>
</evidence>
<feature type="transmembrane region" description="Helical" evidence="7">
    <location>
        <begin position="67"/>
        <end position="87"/>
    </location>
</feature>
<dbReference type="InterPro" id="IPR049326">
    <property type="entry name" value="Rhodopsin_dom_fungi"/>
</dbReference>
<keyword evidence="10" id="KW-1185">Reference proteome</keyword>
<feature type="region of interest" description="Disordered" evidence="6">
    <location>
        <begin position="293"/>
        <end position="324"/>
    </location>
</feature>
<feature type="domain" description="Rhodopsin" evidence="8">
    <location>
        <begin position="51"/>
        <end position="281"/>
    </location>
</feature>
<feature type="transmembrane region" description="Helical" evidence="7">
    <location>
        <begin position="218"/>
        <end position="240"/>
    </location>
</feature>
<comment type="subcellular location">
    <subcellularLocation>
        <location evidence="1">Membrane</location>
        <topology evidence="1">Multi-pass membrane protein</topology>
    </subcellularLocation>
</comment>
<evidence type="ECO:0000259" key="8">
    <source>
        <dbReference type="Pfam" id="PF20684"/>
    </source>
</evidence>
<evidence type="ECO:0000313" key="9">
    <source>
        <dbReference type="EMBL" id="KAF2707632.1"/>
    </source>
</evidence>
<dbReference type="Pfam" id="PF20684">
    <property type="entry name" value="Fung_rhodopsin"/>
    <property type="match status" value="1"/>
</dbReference>
<evidence type="ECO:0000256" key="6">
    <source>
        <dbReference type="SAM" id="MobiDB-lite"/>
    </source>
</evidence>
<feature type="transmembrane region" description="Helical" evidence="7">
    <location>
        <begin position="252"/>
        <end position="275"/>
    </location>
</feature>
<protein>
    <recommendedName>
        <fullName evidence="8">Rhodopsin domain-containing protein</fullName>
    </recommendedName>
</protein>